<feature type="compositionally biased region" description="Basic and acidic residues" evidence="1">
    <location>
        <begin position="161"/>
        <end position="172"/>
    </location>
</feature>
<feature type="region of interest" description="Disordered" evidence="1">
    <location>
        <begin position="155"/>
        <end position="184"/>
    </location>
</feature>
<protein>
    <submittedName>
        <fullName evidence="2">Uncharacterized protein</fullName>
    </submittedName>
</protein>
<feature type="compositionally biased region" description="Basic and acidic residues" evidence="1">
    <location>
        <begin position="297"/>
        <end position="312"/>
    </location>
</feature>
<feature type="region of interest" description="Disordered" evidence="1">
    <location>
        <begin position="554"/>
        <end position="584"/>
    </location>
</feature>
<evidence type="ECO:0000313" key="3">
    <source>
        <dbReference type="Proteomes" id="UP000235672"/>
    </source>
</evidence>
<feature type="compositionally biased region" description="Low complexity" evidence="1">
    <location>
        <begin position="66"/>
        <end position="82"/>
    </location>
</feature>
<accession>A0A2J6QBJ5</accession>
<dbReference type="Proteomes" id="UP000235672">
    <property type="component" value="Unassembled WGS sequence"/>
</dbReference>
<keyword evidence="3" id="KW-1185">Reference proteome</keyword>
<feature type="region of interest" description="Disordered" evidence="1">
    <location>
        <begin position="297"/>
        <end position="329"/>
    </location>
</feature>
<evidence type="ECO:0000256" key="1">
    <source>
        <dbReference type="SAM" id="MobiDB-lite"/>
    </source>
</evidence>
<reference evidence="2 3" key="1">
    <citation type="submission" date="2016-05" db="EMBL/GenBank/DDBJ databases">
        <title>A degradative enzymes factory behind the ericoid mycorrhizal symbiosis.</title>
        <authorList>
            <consortium name="DOE Joint Genome Institute"/>
            <person name="Martino E."/>
            <person name="Morin E."/>
            <person name="Grelet G."/>
            <person name="Kuo A."/>
            <person name="Kohler A."/>
            <person name="Daghino S."/>
            <person name="Barry K."/>
            <person name="Choi C."/>
            <person name="Cichocki N."/>
            <person name="Clum A."/>
            <person name="Copeland A."/>
            <person name="Hainaut M."/>
            <person name="Haridas S."/>
            <person name="Labutti K."/>
            <person name="Lindquist E."/>
            <person name="Lipzen A."/>
            <person name="Khouja H.-R."/>
            <person name="Murat C."/>
            <person name="Ohm R."/>
            <person name="Olson A."/>
            <person name="Spatafora J."/>
            <person name="Veneault-Fourrey C."/>
            <person name="Henrissat B."/>
            <person name="Grigoriev I."/>
            <person name="Martin F."/>
            <person name="Perotto S."/>
        </authorList>
    </citation>
    <scope>NUCLEOTIDE SEQUENCE [LARGE SCALE GENOMIC DNA]</scope>
    <source>
        <strain evidence="2 3">UAMH 7357</strain>
    </source>
</reference>
<dbReference type="OrthoDB" id="3526958at2759"/>
<sequence length="687" mass="77484">MSASGWDSGWGNEKKTMANKTEQNDADDQGQGDRRLPKSCPSKSTRVTLRKPRAAETPRPPWNTGTSPSPATTKTRSATAKRILPRRLPVRPKLPTQEELFNKCPTEVQQTATSQVELPARFQTPEPTKPLIPAKNPETDLTWKYDRLKTYLEHSAQSKSSENHAVIKESPNDVRATPTRGTDIAKELRPKSEMFREHIEVESFLDSELMTSPRLKLPLPSPALSMPVKRDPAIIACGPTIFRPKVNTSPEISKDLLEKHKNEDSLDLFRKTLSHLKGDRRAFVELFKLLKNLESDESHVMKHEESSKREPKQSCTVSKPAPGNSLNPRAPVFWQSSFQECIEASQPDRQFLSVRQKQPSYLENNKVEALAEKGHTKTCKPVPRATCSGHCRPPPAIAKQEAIWINTSQTPAATADEKDGDFQEFCRANNFIPLAPVNPIPIIPVTPVDPVHLIHSPYIPLKPDSIPMAYTLPFEGMESKLLTAQLPLVQPPKKVLGVLSDNIPAQPYHPAAIQDMNSLLEETSEPLEDSYREAKALDPVWGTQILENFLKKYPKTGQRGPEASMSDQNENNKPTAKVQQSKHLEDEKKIAQVNAYTHAAEIQQKLEMLLLKQRENGVPRIPPHKLKATEIQQKLEIMLYKLKEQKALEGFSKRKRALKQSSNHIENPERRSKRHSPIDIEDIEKLR</sequence>
<feature type="region of interest" description="Disordered" evidence="1">
    <location>
        <begin position="1"/>
        <end position="99"/>
    </location>
</feature>
<dbReference type="AlphaFoldDB" id="A0A2J6QBJ5"/>
<dbReference type="EMBL" id="KZ613474">
    <property type="protein sequence ID" value="PMD23643.1"/>
    <property type="molecule type" value="Genomic_DNA"/>
</dbReference>
<proteinExistence type="predicted"/>
<feature type="region of interest" description="Disordered" evidence="1">
    <location>
        <begin position="651"/>
        <end position="687"/>
    </location>
</feature>
<feature type="compositionally biased region" description="Polar residues" evidence="1">
    <location>
        <begin position="565"/>
        <end position="581"/>
    </location>
</feature>
<organism evidence="2 3">
    <name type="scientific">Hyaloscypha hepaticicola</name>
    <dbReference type="NCBI Taxonomy" id="2082293"/>
    <lineage>
        <taxon>Eukaryota</taxon>
        <taxon>Fungi</taxon>
        <taxon>Dikarya</taxon>
        <taxon>Ascomycota</taxon>
        <taxon>Pezizomycotina</taxon>
        <taxon>Leotiomycetes</taxon>
        <taxon>Helotiales</taxon>
        <taxon>Hyaloscyphaceae</taxon>
        <taxon>Hyaloscypha</taxon>
    </lineage>
</organism>
<evidence type="ECO:0000313" key="2">
    <source>
        <dbReference type="EMBL" id="PMD23643.1"/>
    </source>
</evidence>
<gene>
    <name evidence="2" type="ORF">NA56DRAFT_44391</name>
</gene>
<name>A0A2J6QBJ5_9HELO</name>